<proteinExistence type="predicted"/>
<dbReference type="PANTHER" id="PTHR22925:SF39">
    <property type="entry name" value="PUTATIVE (AFU_ORTHOLOGUE AFUA_5G14190)-RELATED"/>
    <property type="match status" value="1"/>
</dbReference>
<dbReference type="Gene3D" id="2.115.10.20">
    <property type="entry name" value="Glycosyl hydrolase domain, family 43"/>
    <property type="match status" value="2"/>
</dbReference>
<evidence type="ECO:0000313" key="3">
    <source>
        <dbReference type="Proteomes" id="UP000271337"/>
    </source>
</evidence>
<dbReference type="AlphaFoldDB" id="A0A3M7A4Z0"/>
<feature type="region of interest" description="Disordered" evidence="1">
    <location>
        <begin position="551"/>
        <end position="570"/>
    </location>
</feature>
<organism evidence="2 3">
    <name type="scientific">Hortaea werneckii</name>
    <name type="common">Black yeast</name>
    <name type="synonym">Cladosporium werneckii</name>
    <dbReference type="NCBI Taxonomy" id="91943"/>
    <lineage>
        <taxon>Eukaryota</taxon>
        <taxon>Fungi</taxon>
        <taxon>Dikarya</taxon>
        <taxon>Ascomycota</taxon>
        <taxon>Pezizomycotina</taxon>
        <taxon>Dothideomycetes</taxon>
        <taxon>Dothideomycetidae</taxon>
        <taxon>Mycosphaerellales</taxon>
        <taxon>Teratosphaeriaceae</taxon>
        <taxon>Hortaea</taxon>
    </lineage>
</organism>
<feature type="non-terminal residue" evidence="2">
    <location>
        <position position="1"/>
    </location>
</feature>
<dbReference type="PANTHER" id="PTHR22925">
    <property type="entry name" value="GLYCOSYL HYDROLASE 43 FAMILY MEMBER"/>
    <property type="match status" value="1"/>
</dbReference>
<evidence type="ECO:0008006" key="4">
    <source>
        <dbReference type="Google" id="ProtNLM"/>
    </source>
</evidence>
<dbReference type="SUPFAM" id="SSF75005">
    <property type="entry name" value="Arabinanase/levansucrase/invertase"/>
    <property type="match status" value="1"/>
</dbReference>
<comment type="caution">
    <text evidence="2">The sequence shown here is derived from an EMBL/GenBank/DDBJ whole genome shotgun (WGS) entry which is preliminary data.</text>
</comment>
<dbReference type="Proteomes" id="UP000271337">
    <property type="component" value="Unassembled WGS sequence"/>
</dbReference>
<dbReference type="OrthoDB" id="3426327at2759"/>
<accession>A0A3M7A4Z0</accession>
<protein>
    <recommendedName>
        <fullName evidence="4">Glycosyl hydrolase family 43 protein</fullName>
    </recommendedName>
</protein>
<dbReference type="EMBL" id="QWIL01000181">
    <property type="protein sequence ID" value="RMY22527.1"/>
    <property type="molecule type" value="Genomic_DNA"/>
</dbReference>
<evidence type="ECO:0000313" key="2">
    <source>
        <dbReference type="EMBL" id="RMY22527.1"/>
    </source>
</evidence>
<evidence type="ECO:0000256" key="1">
    <source>
        <dbReference type="SAM" id="MobiDB-lite"/>
    </source>
</evidence>
<name>A0A3M7A4Z0_HORWE</name>
<reference evidence="2 3" key="1">
    <citation type="journal article" date="2018" name="BMC Genomics">
        <title>Genomic evidence for intraspecific hybridization in a clonal and extremely halotolerant yeast.</title>
        <authorList>
            <person name="Gostincar C."/>
            <person name="Stajich J.E."/>
            <person name="Zupancic J."/>
            <person name="Zalar P."/>
            <person name="Gunde-Cimerman N."/>
        </authorList>
    </citation>
    <scope>NUCLEOTIDE SEQUENCE [LARGE SCALE GENOMIC DNA]</scope>
    <source>
        <strain evidence="2 3">EXF-6669</strain>
    </source>
</reference>
<dbReference type="InterPro" id="IPR023296">
    <property type="entry name" value="Glyco_hydro_beta-prop_sf"/>
</dbReference>
<gene>
    <name evidence="2" type="ORF">D0867_02652</name>
</gene>
<dbReference type="VEuPathDB" id="FungiDB:BTJ68_05109"/>
<sequence length="570" mass="63766">CSPAWDKCQVLRYLEKWPGHFIQLVVFQNTKGTMFDYRQFFCSLLLASGAASRWIVPGGRWLDTDGNRVNAHAGNVYYDEPSGKYWLYGEYKTEETPEGGGISAYSSPDLVTWEFHGLALDNENYTALLQGFATSPVPEGPYSFVSATAPLGNWSQDFGMFTDYKSGETYALYSNGDTVEGRDNYITRYNANVSELEEVVYRFPKFDLEAPTIIQTEKSYYCMMSHKTGYRPNNVVAFRADSLEGPWSQPWIIAPLNTRTYNSQSGYSMRIVGSEATTYLYMGDQWDLNSIWDARYLWVPMNIDDDEGDLSLEWHDVYDLNVETGVVTPIQGQTYYSVDAEVTGDAYHQEANFAANNSIVTGIYGNESKVTFTGIEGSGELQWVSFYYQNIDDMGFGDQPQGSPDRIGGTWKIRRIGSVIVNDDPSTLETLYARDTHKGIILSTPLQLKLESGSHNTITIGGLNNSVEGNIDFQGPDVDRLVCFLDNERSWLIQTELLIFIVYPPEPAGDAASADHGLYHGQMDDMYCPSDCRSHGLAICDIPEFEKVHHRGGNGHMGGGWNSAPGGQQH</sequence>